<dbReference type="GO" id="GO:0000162">
    <property type="term" value="P:L-tryptophan biosynthetic process"/>
    <property type="evidence" value="ECO:0007669"/>
    <property type="project" value="TreeGrafter"/>
</dbReference>
<dbReference type="GO" id="GO:0046820">
    <property type="term" value="F:4-amino-4-deoxychorismate synthase activity"/>
    <property type="evidence" value="ECO:0007669"/>
    <property type="project" value="TreeGrafter"/>
</dbReference>
<evidence type="ECO:0000313" key="2">
    <source>
        <dbReference type="EMBL" id="GFE51597.1"/>
    </source>
</evidence>
<organism evidence="2 3">
    <name type="scientific">Roseobacter cerasinus</name>
    <dbReference type="NCBI Taxonomy" id="2602289"/>
    <lineage>
        <taxon>Bacteria</taxon>
        <taxon>Pseudomonadati</taxon>
        <taxon>Pseudomonadota</taxon>
        <taxon>Alphaproteobacteria</taxon>
        <taxon>Rhodobacterales</taxon>
        <taxon>Roseobacteraceae</taxon>
        <taxon>Roseobacter</taxon>
    </lineage>
</organism>
<dbReference type="InterPro" id="IPR019999">
    <property type="entry name" value="Anth_synth_I-like"/>
</dbReference>
<reference evidence="2 3" key="1">
    <citation type="submission" date="2019-12" db="EMBL/GenBank/DDBJ databases">
        <title>Roseobacter cerasinus sp. nov., isolated from seawater around aquaculture.</title>
        <authorList>
            <person name="Muramatsu S."/>
            <person name="Takabe Y."/>
            <person name="Mori K."/>
            <person name="Takaichi S."/>
            <person name="Hanada S."/>
        </authorList>
    </citation>
    <scope>NUCLEOTIDE SEQUENCE [LARGE SCALE GENOMIC DNA]</scope>
    <source>
        <strain evidence="2 3">AI77</strain>
    </source>
</reference>
<name>A0A640VUR4_9RHOB</name>
<evidence type="ECO:0000259" key="1">
    <source>
        <dbReference type="Pfam" id="PF00425"/>
    </source>
</evidence>
<dbReference type="NCBIfam" id="TIGR00553">
    <property type="entry name" value="pabB"/>
    <property type="match status" value="1"/>
</dbReference>
<dbReference type="Pfam" id="PF00425">
    <property type="entry name" value="Chorismate_bind"/>
    <property type="match status" value="1"/>
</dbReference>
<dbReference type="SUPFAM" id="SSF56322">
    <property type="entry name" value="ADC synthase"/>
    <property type="match status" value="1"/>
</dbReference>
<dbReference type="Proteomes" id="UP000436522">
    <property type="component" value="Unassembled WGS sequence"/>
</dbReference>
<feature type="domain" description="Chorismate-utilising enzyme C-terminal" evidence="1">
    <location>
        <begin position="112"/>
        <end position="366"/>
    </location>
</feature>
<dbReference type="InterPro" id="IPR015890">
    <property type="entry name" value="Chorismate_C"/>
</dbReference>
<gene>
    <name evidence="2" type="ORF">So717_33500</name>
</gene>
<dbReference type="InterPro" id="IPR005801">
    <property type="entry name" value="ADC_synthase"/>
</dbReference>
<protein>
    <submittedName>
        <fullName evidence="2">Aminodeoxychorismate synthase component I</fullName>
    </submittedName>
</protein>
<evidence type="ECO:0000313" key="3">
    <source>
        <dbReference type="Proteomes" id="UP000436522"/>
    </source>
</evidence>
<dbReference type="AlphaFoldDB" id="A0A640VUR4"/>
<comment type="caution">
    <text evidence="2">The sequence shown here is derived from an EMBL/GenBank/DDBJ whole genome shotgun (WGS) entry which is preliminary data.</text>
</comment>
<dbReference type="RefSeq" id="WP_238841031.1">
    <property type="nucleotide sequence ID" value="NZ_BLIV01000007.1"/>
</dbReference>
<dbReference type="PANTHER" id="PTHR11236">
    <property type="entry name" value="AMINOBENZOATE/ANTHRANILATE SYNTHASE"/>
    <property type="match status" value="1"/>
</dbReference>
<keyword evidence="3" id="KW-1185">Reference proteome</keyword>
<dbReference type="GO" id="GO:0009396">
    <property type="term" value="P:folic acid-containing compound biosynthetic process"/>
    <property type="evidence" value="ECO:0007669"/>
    <property type="project" value="InterPro"/>
</dbReference>
<proteinExistence type="predicted"/>
<accession>A0A640VUR4</accession>
<dbReference type="InterPro" id="IPR005802">
    <property type="entry name" value="ADC_synth_comp_1"/>
</dbReference>
<sequence length="373" mass="40571">MNTSELIFDRGPLGAGTRFAKPLRVIRAETAAEVTHAFDALQQAQADGYWLAGYASYELGYLLSTKLEPLLPQNRDLPLLHFGVFDAPEPASPFASDEAAKLHDIKPLWAATRYAQAFEIVHAHIVAGDIYQANLTFPISAQLQGSPAALYQRLQWRQAVPHGAFVALEDTVLLSRSPELFFSLSAEGTLTARPMKGTAPVGGTEAENAALRSGLMQSEKDRAENLMIVDLLRNDMSRVSEIGSVKVPELFTVERFATVHQMTSRITSQLRAGVKIRDIFEALFPCGSVTGAPKIRAMQIIHDVEAGPRAAYCGSIGWIAPGGAMEFNVAIRTLHCKPDGTVRLNVGGGVVYDSTAEAEYREALLKSRFADLC</sequence>
<dbReference type="EMBL" id="BLIV01000007">
    <property type="protein sequence ID" value="GFE51597.1"/>
    <property type="molecule type" value="Genomic_DNA"/>
</dbReference>
<dbReference type="PRINTS" id="PR00095">
    <property type="entry name" value="ANTSNTHASEI"/>
</dbReference>
<dbReference type="Gene3D" id="3.60.120.10">
    <property type="entry name" value="Anthranilate synthase"/>
    <property type="match status" value="1"/>
</dbReference>
<dbReference type="PANTHER" id="PTHR11236:SF50">
    <property type="entry name" value="AMINODEOXYCHORISMATE SYNTHASE COMPONENT 1"/>
    <property type="match status" value="1"/>
</dbReference>
<dbReference type="NCBIfam" id="NF005698">
    <property type="entry name" value="PRK07508.1"/>
    <property type="match status" value="1"/>
</dbReference>